<feature type="domain" description="Glycosyl hydrolase family 13 catalytic" evidence="12">
    <location>
        <begin position="151"/>
        <end position="510"/>
    </location>
</feature>
<proteinExistence type="inferred from homology"/>
<dbReference type="UniPathway" id="UPA00164"/>
<comment type="catalytic activity">
    <reaction evidence="1 10">
        <text>Transfers a segment of a (1-&gt;4)-alpha-D-glucan chain to a primary hydroxy group in a similar glucan chain.</text>
        <dbReference type="EC" id="2.4.1.18"/>
    </reaction>
</comment>
<dbReference type="Gene3D" id="2.60.40.10">
    <property type="entry name" value="Immunoglobulins"/>
    <property type="match status" value="1"/>
</dbReference>
<dbReference type="CDD" id="cd02855">
    <property type="entry name" value="E_set_GBE_prok_N"/>
    <property type="match status" value="1"/>
</dbReference>
<dbReference type="OrthoDB" id="9800174at2"/>
<dbReference type="Pfam" id="PF02806">
    <property type="entry name" value="Alpha-amylase_C"/>
    <property type="match status" value="1"/>
</dbReference>
<dbReference type="FunFam" id="2.60.40.10:FF:000169">
    <property type="entry name" value="1,4-alpha-glucan branching enzyme GlgB"/>
    <property type="match status" value="1"/>
</dbReference>
<dbReference type="GO" id="GO:0004553">
    <property type="term" value="F:hydrolase activity, hydrolyzing O-glycosyl compounds"/>
    <property type="evidence" value="ECO:0007669"/>
    <property type="project" value="InterPro"/>
</dbReference>
<dbReference type="Proteomes" id="UP000001556">
    <property type="component" value="Chromosome"/>
</dbReference>
<evidence type="ECO:0000256" key="3">
    <source>
        <dbReference type="ARBA" id="ARBA00004964"/>
    </source>
</evidence>
<evidence type="ECO:0000259" key="12">
    <source>
        <dbReference type="SMART" id="SM00642"/>
    </source>
</evidence>
<dbReference type="SUPFAM" id="SSF81296">
    <property type="entry name" value="E set domains"/>
    <property type="match status" value="1"/>
</dbReference>
<keyword evidence="7 10" id="KW-0808">Transferase</keyword>
<feature type="active site" description="Proton donor" evidence="10 11">
    <location>
        <position position="360"/>
    </location>
</feature>
<comment type="function">
    <text evidence="2 10">Catalyzes the formation of the alpha-1,6-glucosidic linkages in glycogen by scission of a 1,4-alpha-linked oligosaccharide from growing alpha-1,4-glucan chains and the subsequent attachment of the oligosaccharide to the alpha-1,6 position.</text>
</comment>
<dbReference type="InterPro" id="IPR013780">
    <property type="entry name" value="Glyco_hydro_b"/>
</dbReference>
<evidence type="ECO:0000256" key="11">
    <source>
        <dbReference type="PIRSR" id="PIRSR000463-1"/>
    </source>
</evidence>
<dbReference type="GO" id="GO:0043169">
    <property type="term" value="F:cation binding"/>
    <property type="evidence" value="ECO:0007669"/>
    <property type="project" value="InterPro"/>
</dbReference>
<gene>
    <name evidence="10" type="primary">glgB</name>
    <name evidence="13" type="ordered locus">Dred_1453</name>
</gene>
<keyword evidence="9 10" id="KW-0119">Carbohydrate metabolism</keyword>
<dbReference type="EMBL" id="CP000612">
    <property type="protein sequence ID" value="ABO49983.1"/>
    <property type="molecule type" value="Genomic_DNA"/>
</dbReference>
<dbReference type="PIRSF" id="PIRSF000463">
    <property type="entry name" value="GlgB"/>
    <property type="match status" value="1"/>
</dbReference>
<evidence type="ECO:0000256" key="10">
    <source>
        <dbReference type="HAMAP-Rule" id="MF_00685"/>
    </source>
</evidence>
<evidence type="ECO:0000256" key="5">
    <source>
        <dbReference type="ARBA" id="ARBA00022600"/>
    </source>
</evidence>
<sequence length="626" mass="73566">MESFPGEIDRFLFHEGSHVRSYKIFGAHSAIQDGLAGVRFTLWAPNAADVRLVGDFNEWQGHLHRMKRVKDSPIWSLFIPGLPENSLYKYEIYTHQGEVLLKADPYAFFSEMRPATASRVFNIEDYQWQDQAYQEQKKQQSMYKQPVNIYEVHLGSWRRKKDVFLNYQELANQLIDYVIDMGYTHIELLPVMECPLDASWGYQLTGYYAVTSRYGTPFDFMYFVDQCHQRGIGVILDWVPAHFCKDGHGLGYFDGGTLYESANHKRADNRQWGTVNFDLSKPEVRSFLISNALFWLDVYHIDGLRVDAVAYMLYLDYGRAEGEWDPNQFGGKENLDAICFMKKLNEFVFKYYPNTLMIAEESTAWPLVTRPTYLGGLGYNYKWNMGWMNDILRYMQMDPIHRKWHHNLLTFSFMYTFSENYILPLSHDEVVHGKKSLLDKMPGDYWQKFANLRLLYGYMMAHPGKKLLFMGGEFGQFSEWNENQSLDWQLLDYDLHKKMHDYVKNLNHFYRAEKSLWMLDHHESGFQWIDPHDYTQSIITFMRKGTNPEEFIIGIFNFTPVVREGYRIGVPRLGEYHEVFNSDWIAFGGSGVINHPSMAEDTSWHNQPFSLSMRVPPLAVVFLKLK</sequence>
<evidence type="ECO:0000256" key="2">
    <source>
        <dbReference type="ARBA" id="ARBA00002953"/>
    </source>
</evidence>
<evidence type="ECO:0000256" key="6">
    <source>
        <dbReference type="ARBA" id="ARBA00022676"/>
    </source>
</evidence>
<dbReference type="STRING" id="349161.Dred_1453"/>
<dbReference type="InterPro" id="IPR006407">
    <property type="entry name" value="GlgB"/>
</dbReference>
<dbReference type="CAZy" id="CBM48">
    <property type="family name" value="Carbohydrate-Binding Module Family 48"/>
</dbReference>
<reference evidence="13 14" key="1">
    <citation type="submission" date="2007-03" db="EMBL/GenBank/DDBJ databases">
        <title>Complete sequence of Desulfotomaculum reducens MI-1.</title>
        <authorList>
            <consortium name="US DOE Joint Genome Institute"/>
            <person name="Copeland A."/>
            <person name="Lucas S."/>
            <person name="Lapidus A."/>
            <person name="Barry K."/>
            <person name="Detter J.C."/>
            <person name="Glavina del Rio T."/>
            <person name="Hammon N."/>
            <person name="Israni S."/>
            <person name="Dalin E."/>
            <person name="Tice H."/>
            <person name="Pitluck S."/>
            <person name="Sims D."/>
            <person name="Brettin T."/>
            <person name="Bruce D."/>
            <person name="Han C."/>
            <person name="Tapia R."/>
            <person name="Schmutz J."/>
            <person name="Larimer F."/>
            <person name="Land M."/>
            <person name="Hauser L."/>
            <person name="Kyrpides N."/>
            <person name="Kim E."/>
            <person name="Tebo B.M."/>
            <person name="Richardson P."/>
        </authorList>
    </citation>
    <scope>NUCLEOTIDE SEQUENCE [LARGE SCALE GENOMIC DNA]</scope>
    <source>
        <strain evidence="13 14">MI-1</strain>
    </source>
</reference>
<evidence type="ECO:0000256" key="1">
    <source>
        <dbReference type="ARBA" id="ARBA00000826"/>
    </source>
</evidence>
<keyword evidence="8 10" id="KW-0320">Glycogen biosynthesis</keyword>
<comment type="subunit">
    <text evidence="10">Monomer.</text>
</comment>
<comment type="similarity">
    <text evidence="4 10">Belongs to the glycosyl hydrolase 13 family. GlgB subfamily.</text>
</comment>
<dbReference type="SUPFAM" id="SSF51011">
    <property type="entry name" value="Glycosyl hydrolase domain"/>
    <property type="match status" value="1"/>
</dbReference>
<dbReference type="Gene3D" id="3.20.20.80">
    <property type="entry name" value="Glycosidases"/>
    <property type="match status" value="1"/>
</dbReference>
<dbReference type="InterPro" id="IPR004193">
    <property type="entry name" value="Glyco_hydro_13_N"/>
</dbReference>
<dbReference type="eggNOG" id="COG0296">
    <property type="taxonomic scope" value="Bacteria"/>
</dbReference>
<dbReference type="InterPro" id="IPR037439">
    <property type="entry name" value="Branching_enzy"/>
</dbReference>
<feature type="active site" description="Nucleophile" evidence="10 11">
    <location>
        <position position="307"/>
    </location>
</feature>
<dbReference type="KEGG" id="drm:Dred_1453"/>
<dbReference type="Pfam" id="PF02922">
    <property type="entry name" value="CBM_48"/>
    <property type="match status" value="1"/>
</dbReference>
<dbReference type="PANTHER" id="PTHR43651">
    <property type="entry name" value="1,4-ALPHA-GLUCAN-BRANCHING ENZYME"/>
    <property type="match status" value="1"/>
</dbReference>
<protein>
    <recommendedName>
        <fullName evidence="10">1,4-alpha-glucan branching enzyme GlgB</fullName>
        <ecNumber evidence="10">2.4.1.18</ecNumber>
    </recommendedName>
    <alternativeName>
        <fullName evidence="10">1,4-alpha-D-glucan:1,4-alpha-D-glucan 6-glucosyl-transferase</fullName>
    </alternativeName>
    <alternativeName>
        <fullName evidence="10">Alpha-(1-&gt;4)-glucan branching enzyme</fullName>
    </alternativeName>
    <alternativeName>
        <fullName evidence="10">Glycogen branching enzyme</fullName>
        <shortName evidence="10">BE</shortName>
    </alternativeName>
</protein>
<dbReference type="InterPro" id="IPR013783">
    <property type="entry name" value="Ig-like_fold"/>
</dbReference>
<dbReference type="InterPro" id="IPR044143">
    <property type="entry name" value="GlgB_N_E_set_prok"/>
</dbReference>
<dbReference type="FunFam" id="3.20.20.80:FF:000003">
    <property type="entry name" value="1,4-alpha-glucan branching enzyme GlgB"/>
    <property type="match status" value="1"/>
</dbReference>
<dbReference type="HOGENOM" id="CLU_004245_3_2_9"/>
<organism evidence="13 14">
    <name type="scientific">Desulforamulus reducens (strain ATCC BAA-1160 / DSM 100696 / MI-1)</name>
    <name type="common">Desulfotomaculum reducens</name>
    <dbReference type="NCBI Taxonomy" id="349161"/>
    <lineage>
        <taxon>Bacteria</taxon>
        <taxon>Bacillati</taxon>
        <taxon>Bacillota</taxon>
        <taxon>Clostridia</taxon>
        <taxon>Eubacteriales</taxon>
        <taxon>Peptococcaceae</taxon>
        <taxon>Desulforamulus</taxon>
    </lineage>
</organism>
<dbReference type="FunFam" id="2.60.40.1180:FF:000002">
    <property type="entry name" value="1,4-alpha-glucan branching enzyme GlgB"/>
    <property type="match status" value="1"/>
</dbReference>
<keyword evidence="5 10" id="KW-0321">Glycogen metabolism</keyword>
<dbReference type="GO" id="GO:0005978">
    <property type="term" value="P:glycogen biosynthetic process"/>
    <property type="evidence" value="ECO:0007669"/>
    <property type="project" value="UniProtKB-UniRule"/>
</dbReference>
<dbReference type="Pfam" id="PF00128">
    <property type="entry name" value="Alpha-amylase"/>
    <property type="match status" value="1"/>
</dbReference>
<comment type="pathway">
    <text evidence="3 10">Glycan biosynthesis; glycogen biosynthesis.</text>
</comment>
<evidence type="ECO:0000256" key="8">
    <source>
        <dbReference type="ARBA" id="ARBA00023056"/>
    </source>
</evidence>
<accession>A4J4I0</accession>
<dbReference type="HAMAP" id="MF_00685">
    <property type="entry name" value="GlgB"/>
    <property type="match status" value="1"/>
</dbReference>
<dbReference type="AlphaFoldDB" id="A4J4I0"/>
<dbReference type="EC" id="2.4.1.18" evidence="10"/>
<dbReference type="CDD" id="cd11322">
    <property type="entry name" value="AmyAc_Glg_BE"/>
    <property type="match status" value="1"/>
</dbReference>
<dbReference type="InterPro" id="IPR014756">
    <property type="entry name" value="Ig_E-set"/>
</dbReference>
<evidence type="ECO:0000313" key="13">
    <source>
        <dbReference type="EMBL" id="ABO49983.1"/>
    </source>
</evidence>
<dbReference type="InterPro" id="IPR006048">
    <property type="entry name" value="A-amylase/branching_C"/>
</dbReference>
<dbReference type="InterPro" id="IPR017853">
    <property type="entry name" value="GH"/>
</dbReference>
<keyword evidence="6 10" id="KW-0328">Glycosyltransferase</keyword>
<keyword evidence="14" id="KW-1185">Reference proteome</keyword>
<evidence type="ECO:0000256" key="4">
    <source>
        <dbReference type="ARBA" id="ARBA00009000"/>
    </source>
</evidence>
<dbReference type="Gene3D" id="2.60.40.1180">
    <property type="entry name" value="Golgi alpha-mannosidase II"/>
    <property type="match status" value="1"/>
</dbReference>
<evidence type="ECO:0000313" key="14">
    <source>
        <dbReference type="Proteomes" id="UP000001556"/>
    </source>
</evidence>
<dbReference type="NCBIfam" id="NF008967">
    <property type="entry name" value="PRK12313.1"/>
    <property type="match status" value="1"/>
</dbReference>
<dbReference type="SUPFAM" id="SSF51445">
    <property type="entry name" value="(Trans)glycosidases"/>
    <property type="match status" value="1"/>
</dbReference>
<evidence type="ECO:0000256" key="7">
    <source>
        <dbReference type="ARBA" id="ARBA00022679"/>
    </source>
</evidence>
<dbReference type="CAZy" id="GH13">
    <property type="family name" value="Glycoside Hydrolase Family 13"/>
</dbReference>
<dbReference type="SMART" id="SM00642">
    <property type="entry name" value="Aamy"/>
    <property type="match status" value="1"/>
</dbReference>
<dbReference type="NCBIfam" id="NF003811">
    <property type="entry name" value="PRK05402.1"/>
    <property type="match status" value="1"/>
</dbReference>
<dbReference type="RefSeq" id="WP_011877800.1">
    <property type="nucleotide sequence ID" value="NC_009253.1"/>
</dbReference>
<dbReference type="GO" id="GO:0003844">
    <property type="term" value="F:1,4-alpha-glucan branching enzyme activity"/>
    <property type="evidence" value="ECO:0007669"/>
    <property type="project" value="UniProtKB-UniRule"/>
</dbReference>
<dbReference type="PANTHER" id="PTHR43651:SF3">
    <property type="entry name" value="1,4-ALPHA-GLUCAN-BRANCHING ENZYME"/>
    <property type="match status" value="1"/>
</dbReference>
<dbReference type="GO" id="GO:0005829">
    <property type="term" value="C:cytosol"/>
    <property type="evidence" value="ECO:0007669"/>
    <property type="project" value="TreeGrafter"/>
</dbReference>
<dbReference type="InterPro" id="IPR006047">
    <property type="entry name" value="GH13_cat_dom"/>
</dbReference>
<name>A4J4I0_DESRM</name>
<dbReference type="NCBIfam" id="TIGR01515">
    <property type="entry name" value="branching_enzym"/>
    <property type="match status" value="1"/>
</dbReference>
<evidence type="ECO:0000256" key="9">
    <source>
        <dbReference type="ARBA" id="ARBA00023277"/>
    </source>
</evidence>